<dbReference type="RefSeq" id="WP_194446839.1">
    <property type="nucleotide sequence ID" value="NZ_CP063849.1"/>
</dbReference>
<dbReference type="Proteomes" id="UP000593892">
    <property type="component" value="Chromosome"/>
</dbReference>
<reference evidence="3 4" key="1">
    <citation type="submission" date="2020-10" db="EMBL/GenBank/DDBJ databases">
        <title>Complete genome sequence of Paludibaculum fermentans P105T, a facultatively anaerobic acidobacterium capable of dissimilatory Fe(III) reduction.</title>
        <authorList>
            <person name="Dedysh S.N."/>
            <person name="Beletsky A.V."/>
            <person name="Kulichevskaya I.S."/>
            <person name="Mardanov A.V."/>
            <person name="Ravin N.V."/>
        </authorList>
    </citation>
    <scope>NUCLEOTIDE SEQUENCE [LARGE SCALE GENOMIC DNA]</scope>
    <source>
        <strain evidence="3 4">P105</strain>
    </source>
</reference>
<dbReference type="Gene3D" id="3.40.50.10490">
    <property type="entry name" value="Glucose-6-phosphate isomerase like protein, domain 1"/>
    <property type="match status" value="2"/>
</dbReference>
<dbReference type="EMBL" id="CP063849">
    <property type="protein sequence ID" value="QOY85169.1"/>
    <property type="molecule type" value="Genomic_DNA"/>
</dbReference>
<feature type="domain" description="SIS" evidence="2">
    <location>
        <begin position="194"/>
        <end position="345"/>
    </location>
</feature>
<evidence type="ECO:0000259" key="2">
    <source>
        <dbReference type="PROSITE" id="PS51464"/>
    </source>
</evidence>
<dbReference type="AlphaFoldDB" id="A0A7S7NLA1"/>
<dbReference type="CDD" id="cd05008">
    <property type="entry name" value="SIS_GlmS_GlmD_1"/>
    <property type="match status" value="1"/>
</dbReference>
<dbReference type="PANTHER" id="PTHR10937:SF8">
    <property type="entry name" value="AMINOTRANSFERASE-RELATED"/>
    <property type="match status" value="1"/>
</dbReference>
<evidence type="ECO:0000256" key="1">
    <source>
        <dbReference type="ARBA" id="ARBA00022737"/>
    </source>
</evidence>
<protein>
    <submittedName>
        <fullName evidence="3">SIS domain-containing protein</fullName>
    </submittedName>
</protein>
<organism evidence="3 4">
    <name type="scientific">Paludibaculum fermentans</name>
    <dbReference type="NCBI Taxonomy" id="1473598"/>
    <lineage>
        <taxon>Bacteria</taxon>
        <taxon>Pseudomonadati</taxon>
        <taxon>Acidobacteriota</taxon>
        <taxon>Terriglobia</taxon>
        <taxon>Bryobacterales</taxon>
        <taxon>Bryobacteraceae</taxon>
        <taxon>Paludibaculum</taxon>
    </lineage>
</organism>
<dbReference type="KEGG" id="pfer:IRI77_20245"/>
<sequence length="355" mass="38593">MSKMLAEIREQPTALERTLKAELRGFERLRARFEKERPRLVVLAARGTSDNAAQFGRYLIEVTTGIPVSLAAPSVSTLYHSNLRLEGALLAAVSQSGESTDTNVVLEEAKKQGAFTIGITNEPESTLARIADHAVLVRAGREKSVAATKTYTGQLLSFYLLAYALGAKIRIDDLRLLPDLAAKALTLEKEVAARAEKYKYARHAVVIGRGLNYANAFEWALKMMETCYIIAERFSQADILHGPIAMVEPSFPAFVLAPPGPTWPVMNEMITKLSGLRAETLVLTDKSNAEAPKSALRIPAKLAFKPGKNGPALPEDLLTPIPYIIPAQMFAASLSAVKGLDPDQPRGLSKVTLTL</sequence>
<dbReference type="SUPFAM" id="SSF53697">
    <property type="entry name" value="SIS domain"/>
    <property type="match status" value="1"/>
</dbReference>
<dbReference type="Pfam" id="PF01380">
    <property type="entry name" value="SIS"/>
    <property type="match status" value="2"/>
</dbReference>
<evidence type="ECO:0000313" key="3">
    <source>
        <dbReference type="EMBL" id="QOY85169.1"/>
    </source>
</evidence>
<dbReference type="InterPro" id="IPR046348">
    <property type="entry name" value="SIS_dom_sf"/>
</dbReference>
<gene>
    <name evidence="3" type="ORF">IRI77_20245</name>
</gene>
<dbReference type="InterPro" id="IPR035490">
    <property type="entry name" value="GlmS/FrlB_SIS"/>
</dbReference>
<proteinExistence type="predicted"/>
<dbReference type="CDD" id="cd05009">
    <property type="entry name" value="SIS_GlmS_GlmD_2"/>
    <property type="match status" value="1"/>
</dbReference>
<dbReference type="InterPro" id="IPR001347">
    <property type="entry name" value="SIS_dom"/>
</dbReference>
<evidence type="ECO:0000313" key="4">
    <source>
        <dbReference type="Proteomes" id="UP000593892"/>
    </source>
</evidence>
<dbReference type="GO" id="GO:1901135">
    <property type="term" value="P:carbohydrate derivative metabolic process"/>
    <property type="evidence" value="ECO:0007669"/>
    <property type="project" value="InterPro"/>
</dbReference>
<dbReference type="GO" id="GO:0097367">
    <property type="term" value="F:carbohydrate derivative binding"/>
    <property type="evidence" value="ECO:0007669"/>
    <property type="project" value="InterPro"/>
</dbReference>
<accession>A0A7S7NLA1</accession>
<dbReference type="PANTHER" id="PTHR10937">
    <property type="entry name" value="GLUCOSAMINE--FRUCTOSE-6-PHOSPHATE AMINOTRANSFERASE, ISOMERIZING"/>
    <property type="match status" value="1"/>
</dbReference>
<name>A0A7S7NLA1_PALFE</name>
<dbReference type="PROSITE" id="PS51464">
    <property type="entry name" value="SIS"/>
    <property type="match status" value="2"/>
</dbReference>
<feature type="domain" description="SIS" evidence="2">
    <location>
        <begin position="29"/>
        <end position="172"/>
    </location>
</feature>
<keyword evidence="4" id="KW-1185">Reference proteome</keyword>
<dbReference type="InterPro" id="IPR035466">
    <property type="entry name" value="GlmS/AgaS_SIS"/>
</dbReference>
<keyword evidence="1" id="KW-0677">Repeat</keyword>